<dbReference type="PROSITE" id="PS01125">
    <property type="entry name" value="ROK"/>
    <property type="match status" value="1"/>
</dbReference>
<dbReference type="PANTHER" id="PTHR18964">
    <property type="entry name" value="ROK (REPRESSOR, ORF, KINASE) FAMILY"/>
    <property type="match status" value="1"/>
</dbReference>
<dbReference type="Gene3D" id="3.30.420.40">
    <property type="match status" value="2"/>
</dbReference>
<dbReference type="RefSeq" id="WP_095518977.1">
    <property type="nucleotide sequence ID" value="NZ_NPKH01000020.1"/>
</dbReference>
<dbReference type="OrthoDB" id="9810372at2"/>
<keyword evidence="1" id="KW-0418">Kinase</keyword>
<dbReference type="AlphaFoldDB" id="A0A271KIZ3"/>
<proteinExistence type="predicted"/>
<dbReference type="GO" id="GO:0009384">
    <property type="term" value="F:N-acylmannosamine kinase activity"/>
    <property type="evidence" value="ECO:0007669"/>
    <property type="project" value="TreeGrafter"/>
</dbReference>
<dbReference type="GO" id="GO:0019262">
    <property type="term" value="P:N-acetylneuraminate catabolic process"/>
    <property type="evidence" value="ECO:0007669"/>
    <property type="project" value="TreeGrafter"/>
</dbReference>
<dbReference type="PANTHER" id="PTHR18964:SF169">
    <property type="entry name" value="N-ACETYLMANNOSAMINE KINASE"/>
    <property type="match status" value="1"/>
</dbReference>
<dbReference type="NCBIfam" id="NF003461">
    <property type="entry name" value="PRK05082.1"/>
    <property type="match status" value="1"/>
</dbReference>
<evidence type="ECO:0000313" key="2">
    <source>
        <dbReference type="Proteomes" id="UP000215931"/>
    </source>
</evidence>
<keyword evidence="1" id="KW-0808">Transferase</keyword>
<gene>
    <name evidence="1" type="ORF">CIT31_13470</name>
</gene>
<organism evidence="1 2">
    <name type="scientific">Mesorhizobium wenxiniae</name>
    <dbReference type="NCBI Taxonomy" id="2014805"/>
    <lineage>
        <taxon>Bacteria</taxon>
        <taxon>Pseudomonadati</taxon>
        <taxon>Pseudomonadota</taxon>
        <taxon>Alphaproteobacteria</taxon>
        <taxon>Hyphomicrobiales</taxon>
        <taxon>Phyllobacteriaceae</taxon>
        <taxon>Mesorhizobium</taxon>
    </lineage>
</organism>
<reference evidence="1 2" key="1">
    <citation type="submission" date="2017-08" db="EMBL/GenBank/DDBJ databases">
        <title>Mesorhizobium wenxinae sp. nov., a novel rhizobial species isolated from root nodules of chickpea (Cicer arietinum L.).</title>
        <authorList>
            <person name="Zhang J."/>
        </authorList>
    </citation>
    <scope>NUCLEOTIDE SEQUENCE [LARGE SCALE GENOMIC DNA]</scope>
    <source>
        <strain evidence="2">WYCCWR 10019</strain>
    </source>
</reference>
<protein>
    <submittedName>
        <fullName evidence="1">Sugar kinase</fullName>
    </submittedName>
</protein>
<sequence>MTDRSERVLAVDIGGTKIAFAEVAGAKLENRRQIPTPRSGGDALVEAIAAEVRGARPSRLAVATTGIVSDGGTLTALNPRTLPIENGYPLASRLQASIGVRPLVVNDAQAAAWGEYAFGAGQGSRNFMFVTVSTGIGGGLVLAGRLQSGQAGLAGHVGHMSVSGADAPCGCGRRGCLETVASGTAIAARFGERVGRTVTAKDVFAEAAAGNAEAEVMLEDAAAALAETFANLVAATDLDRIALGGGVGLASGVLDRVLRHADSLPAAFRRQIVQARAGADAGLIGVADLAMKKNFII</sequence>
<dbReference type="InterPro" id="IPR000600">
    <property type="entry name" value="ROK"/>
</dbReference>
<dbReference type="Pfam" id="PF00480">
    <property type="entry name" value="ROK"/>
    <property type="match status" value="1"/>
</dbReference>
<evidence type="ECO:0000313" key="1">
    <source>
        <dbReference type="EMBL" id="PAP95087.1"/>
    </source>
</evidence>
<dbReference type="InterPro" id="IPR043129">
    <property type="entry name" value="ATPase_NBD"/>
</dbReference>
<name>A0A271KIZ3_9HYPH</name>
<dbReference type="Proteomes" id="UP000215931">
    <property type="component" value="Unassembled WGS sequence"/>
</dbReference>
<keyword evidence="2" id="KW-1185">Reference proteome</keyword>
<dbReference type="InterPro" id="IPR049874">
    <property type="entry name" value="ROK_cs"/>
</dbReference>
<dbReference type="SUPFAM" id="SSF53067">
    <property type="entry name" value="Actin-like ATPase domain"/>
    <property type="match status" value="1"/>
</dbReference>
<accession>A0A271KIZ3</accession>
<comment type="caution">
    <text evidence="1">The sequence shown here is derived from an EMBL/GenBank/DDBJ whole genome shotgun (WGS) entry which is preliminary data.</text>
</comment>
<dbReference type="EMBL" id="NPKH01000020">
    <property type="protein sequence ID" value="PAP95087.1"/>
    <property type="molecule type" value="Genomic_DNA"/>
</dbReference>